<organism evidence="1 2">
    <name type="scientific">Schistosoma margrebowiei</name>
    <dbReference type="NCBI Taxonomy" id="48269"/>
    <lineage>
        <taxon>Eukaryota</taxon>
        <taxon>Metazoa</taxon>
        <taxon>Spiralia</taxon>
        <taxon>Lophotrochozoa</taxon>
        <taxon>Platyhelminthes</taxon>
        <taxon>Trematoda</taxon>
        <taxon>Digenea</taxon>
        <taxon>Strigeidida</taxon>
        <taxon>Schistosomatoidea</taxon>
        <taxon>Schistosomatidae</taxon>
        <taxon>Schistosoma</taxon>
    </lineage>
</organism>
<keyword evidence="2" id="KW-1185">Reference proteome</keyword>
<gene>
    <name evidence="1" type="ORF">SMRZ_LOCUS8863</name>
</gene>
<dbReference type="EMBL" id="UZAI01003996">
    <property type="protein sequence ID" value="VDO83670.1"/>
    <property type="molecule type" value="Genomic_DNA"/>
</dbReference>
<reference evidence="1 2" key="1">
    <citation type="submission" date="2018-11" db="EMBL/GenBank/DDBJ databases">
        <authorList>
            <consortium name="Pathogen Informatics"/>
        </authorList>
    </citation>
    <scope>NUCLEOTIDE SEQUENCE [LARGE SCALE GENOMIC DNA]</scope>
    <source>
        <strain evidence="1 2">Zambia</strain>
    </source>
</reference>
<proteinExistence type="predicted"/>
<evidence type="ECO:0000313" key="1">
    <source>
        <dbReference type="EMBL" id="VDO83670.1"/>
    </source>
</evidence>
<evidence type="ECO:0000313" key="2">
    <source>
        <dbReference type="Proteomes" id="UP000277204"/>
    </source>
</evidence>
<accession>A0A3P7Y791</accession>
<dbReference type="AlphaFoldDB" id="A0A3P7Y791"/>
<sequence length="35" mass="3857">MFGTRQLDVPASESWCSLWDSNLVSFASNIIALPT</sequence>
<protein>
    <submittedName>
        <fullName evidence="1">Uncharacterized protein</fullName>
    </submittedName>
</protein>
<name>A0A3P7Y791_9TREM</name>
<dbReference type="Proteomes" id="UP000277204">
    <property type="component" value="Unassembled WGS sequence"/>
</dbReference>